<sequence length="58" mass="5535">MTKSCKEYAADFAVNAASSILAGIVVGVTVTAITSNPAFGIIAGKVTAGGVAGGGMMS</sequence>
<gene>
    <name evidence="2" type="ORF">IQ276_04705</name>
</gene>
<proteinExistence type="predicted"/>
<accession>A0A8J6ZUU0</accession>
<reference evidence="2" key="1">
    <citation type="submission" date="2020-10" db="EMBL/GenBank/DDBJ databases">
        <authorList>
            <person name="Castelo-Branco R."/>
            <person name="Eusebio N."/>
            <person name="Adriana R."/>
            <person name="Vieira A."/>
            <person name="Brugerolle De Fraissinette N."/>
            <person name="Rezende De Castro R."/>
            <person name="Schneider M.P."/>
            <person name="Vasconcelos V."/>
            <person name="Leao P.N."/>
        </authorList>
    </citation>
    <scope>NUCLEOTIDE SEQUENCE</scope>
    <source>
        <strain evidence="2">LEGE 12446</strain>
    </source>
</reference>
<comment type="caution">
    <text evidence="2">The sequence shown here is derived from an EMBL/GenBank/DDBJ whole genome shotgun (WGS) entry which is preliminary data.</text>
</comment>
<evidence type="ECO:0000313" key="3">
    <source>
        <dbReference type="Proteomes" id="UP000622533"/>
    </source>
</evidence>
<keyword evidence="1" id="KW-1133">Transmembrane helix</keyword>
<dbReference type="RefSeq" id="WP_193914056.1">
    <property type="nucleotide sequence ID" value="NZ_JADEXS020000001.1"/>
</dbReference>
<evidence type="ECO:0000313" key="2">
    <source>
        <dbReference type="EMBL" id="MBE9021784.1"/>
    </source>
</evidence>
<dbReference type="Proteomes" id="UP000622533">
    <property type="component" value="Unassembled WGS sequence"/>
</dbReference>
<dbReference type="EMBL" id="JADEXS010000039">
    <property type="protein sequence ID" value="MBE9021784.1"/>
    <property type="molecule type" value="Genomic_DNA"/>
</dbReference>
<organism evidence="2 3">
    <name type="scientific">Desmonostoc muscorum LEGE 12446</name>
    <dbReference type="NCBI Taxonomy" id="1828758"/>
    <lineage>
        <taxon>Bacteria</taxon>
        <taxon>Bacillati</taxon>
        <taxon>Cyanobacteriota</taxon>
        <taxon>Cyanophyceae</taxon>
        <taxon>Nostocales</taxon>
        <taxon>Nostocaceae</taxon>
        <taxon>Desmonostoc</taxon>
    </lineage>
</organism>
<dbReference type="AlphaFoldDB" id="A0A8J6ZUU0"/>
<protein>
    <submittedName>
        <fullName evidence="2">Uncharacterized protein</fullName>
    </submittedName>
</protein>
<keyword evidence="1" id="KW-0812">Transmembrane</keyword>
<keyword evidence="1" id="KW-0472">Membrane</keyword>
<feature type="transmembrane region" description="Helical" evidence="1">
    <location>
        <begin position="12"/>
        <end position="33"/>
    </location>
</feature>
<keyword evidence="3" id="KW-1185">Reference proteome</keyword>
<name>A0A8J6ZUU0_DESMC</name>
<evidence type="ECO:0000256" key="1">
    <source>
        <dbReference type="SAM" id="Phobius"/>
    </source>
</evidence>